<dbReference type="PROSITE" id="PS51257">
    <property type="entry name" value="PROKAR_LIPOPROTEIN"/>
    <property type="match status" value="1"/>
</dbReference>
<evidence type="ECO:0000313" key="8">
    <source>
        <dbReference type="Proteomes" id="UP000214746"/>
    </source>
</evidence>
<dbReference type="Proteomes" id="UP000214746">
    <property type="component" value="Unassembled WGS sequence"/>
</dbReference>
<comment type="caution">
    <text evidence="7">The sequence shown here is derived from an EMBL/GenBank/DDBJ whole genome shotgun (WGS) entry which is preliminary data.</text>
</comment>
<feature type="domain" description="YknX-like C-terminal permuted SH3-like" evidence="6">
    <location>
        <begin position="369"/>
        <end position="438"/>
    </location>
</feature>
<dbReference type="InterPro" id="IPR058792">
    <property type="entry name" value="Beta-barrel_RND_2"/>
</dbReference>
<comment type="similarity">
    <text evidence="1">Belongs to the membrane fusion protein (MFP) (TC 8.A.1) family.</text>
</comment>
<dbReference type="Pfam" id="PF25973">
    <property type="entry name" value="BSH_CzcB"/>
    <property type="match status" value="1"/>
</dbReference>
<dbReference type="Pfam" id="PF25954">
    <property type="entry name" value="Beta-barrel_RND_2"/>
    <property type="match status" value="1"/>
</dbReference>
<protein>
    <submittedName>
        <fullName evidence="7">Efflux RND transporter periplasmic adaptor subunit</fullName>
    </submittedName>
</protein>
<feature type="chain" id="PRO_5039033347" evidence="3">
    <location>
        <begin position="23"/>
        <end position="439"/>
    </location>
</feature>
<dbReference type="Pfam" id="PF25989">
    <property type="entry name" value="YknX_C"/>
    <property type="match status" value="1"/>
</dbReference>
<feature type="domain" description="CzcB-like barrel-sandwich hybrid" evidence="5">
    <location>
        <begin position="62"/>
        <end position="273"/>
    </location>
</feature>
<organism evidence="7 8">
    <name type="scientific">Paenibacillus xerothermodurans</name>
    <dbReference type="NCBI Taxonomy" id="1977292"/>
    <lineage>
        <taxon>Bacteria</taxon>
        <taxon>Bacillati</taxon>
        <taxon>Bacillota</taxon>
        <taxon>Bacilli</taxon>
        <taxon>Bacillales</taxon>
        <taxon>Paenibacillaceae</taxon>
        <taxon>Paenibacillus</taxon>
    </lineage>
</organism>
<dbReference type="Gene3D" id="2.40.50.100">
    <property type="match status" value="1"/>
</dbReference>
<dbReference type="GO" id="GO:1990281">
    <property type="term" value="C:efflux pump complex"/>
    <property type="evidence" value="ECO:0007669"/>
    <property type="project" value="TreeGrafter"/>
</dbReference>
<dbReference type="Gene3D" id="2.40.30.170">
    <property type="match status" value="1"/>
</dbReference>
<dbReference type="PRINTS" id="PR01490">
    <property type="entry name" value="RTXTOXIND"/>
</dbReference>
<feature type="domain" description="CusB-like beta-barrel" evidence="4">
    <location>
        <begin position="290"/>
        <end position="362"/>
    </location>
</feature>
<proteinExistence type="inferred from homology"/>
<feature type="coiled-coil region" evidence="2">
    <location>
        <begin position="188"/>
        <end position="215"/>
    </location>
</feature>
<feature type="signal peptide" evidence="3">
    <location>
        <begin position="1"/>
        <end position="22"/>
    </location>
</feature>
<evidence type="ECO:0000259" key="5">
    <source>
        <dbReference type="Pfam" id="PF25973"/>
    </source>
</evidence>
<dbReference type="OrthoDB" id="9810430at2"/>
<dbReference type="GO" id="GO:0015562">
    <property type="term" value="F:efflux transmembrane transporter activity"/>
    <property type="evidence" value="ECO:0007669"/>
    <property type="project" value="TreeGrafter"/>
</dbReference>
<dbReference type="PANTHER" id="PTHR30469">
    <property type="entry name" value="MULTIDRUG RESISTANCE PROTEIN MDTA"/>
    <property type="match status" value="1"/>
</dbReference>
<keyword evidence="3" id="KW-0732">Signal</keyword>
<keyword evidence="8" id="KW-1185">Reference proteome</keyword>
<gene>
    <name evidence="7" type="ORF">CBW46_015515</name>
</gene>
<keyword evidence="2" id="KW-0175">Coiled coil</keyword>
<evidence type="ECO:0000313" key="7">
    <source>
        <dbReference type="EMBL" id="PZE19915.1"/>
    </source>
</evidence>
<dbReference type="InterPro" id="IPR006143">
    <property type="entry name" value="RND_pump_MFP"/>
</dbReference>
<name>A0A2W1NKJ4_PAEXE</name>
<dbReference type="Gene3D" id="1.10.287.470">
    <property type="entry name" value="Helix hairpin bin"/>
    <property type="match status" value="1"/>
</dbReference>
<sequence length="439" mass="46136">MRKKQLTWTTALLSLCAVVMLAGCGDTGTSQATAAQVLSVKAIKLGETAGSGLTGKIIPDQEVKIVSKSAGKVAAVEVNEGSVVKKGDVLVQLETDDLSQQVKQAESGLTAAQAKLADTEAGARSQEIQGLESAVKSAQAASEQVKAAVGTAQSAFNLAEKNYNRLRNMYDSDNTITKEDLDKGTFEFQKAQSACQQALAQQQAAEAQVSAAQSKLDLARSGATGNTLEALQAEVDRLGAGLELANSALNNATIVAPMDGVIVKRSIQPGEMAQPGVLLLHLVKIDQVQVELSVPDAVIGSMKTGTDVNVKVSNLPEKEFAGKVDFVSPVSNPNSSTFPVKVKVANPEGQLLAGMTAEVHLLDAPGSRLEIPKQALVNKENKSFIFTIEQDAAKAVEIAFEEKNEDWVHVAENTALKPGQLVIVNPTDALTDGSKVKVE</sequence>
<evidence type="ECO:0000256" key="1">
    <source>
        <dbReference type="ARBA" id="ARBA00009477"/>
    </source>
</evidence>
<evidence type="ECO:0000259" key="6">
    <source>
        <dbReference type="Pfam" id="PF25989"/>
    </source>
</evidence>
<dbReference type="InterPro" id="IPR058637">
    <property type="entry name" value="YknX-like_C"/>
</dbReference>
<dbReference type="NCBIfam" id="TIGR01730">
    <property type="entry name" value="RND_mfp"/>
    <property type="match status" value="1"/>
</dbReference>
<reference evidence="7" key="1">
    <citation type="submission" date="2018-06" db="EMBL/GenBank/DDBJ databases">
        <title>Paenibacillus xerothermodurans sp. nov. an extremely dry heat resistant spore forming bacterium isolated from the soil of Cape Canaveral, Florida.</title>
        <authorList>
            <person name="Seuylemezian A."/>
            <person name="Kaur N."/>
            <person name="Patil P."/>
            <person name="Patil P."/>
            <person name="Mayilraj S."/>
            <person name="Vaishampayan P."/>
        </authorList>
    </citation>
    <scope>NUCLEOTIDE SEQUENCE [LARGE SCALE GENOMIC DNA]</scope>
    <source>
        <strain evidence="7">ATCC 27380</strain>
    </source>
</reference>
<evidence type="ECO:0000256" key="2">
    <source>
        <dbReference type="SAM" id="Coils"/>
    </source>
</evidence>
<evidence type="ECO:0000256" key="3">
    <source>
        <dbReference type="SAM" id="SignalP"/>
    </source>
</evidence>
<dbReference type="InterPro" id="IPR058647">
    <property type="entry name" value="BSH_CzcB-like"/>
</dbReference>
<evidence type="ECO:0000259" key="4">
    <source>
        <dbReference type="Pfam" id="PF25954"/>
    </source>
</evidence>
<dbReference type="RefSeq" id="WP_089200913.1">
    <property type="nucleotide sequence ID" value="NZ_NHRJ02000011.1"/>
</dbReference>
<dbReference type="AlphaFoldDB" id="A0A2W1NKJ4"/>
<dbReference type="SUPFAM" id="SSF111369">
    <property type="entry name" value="HlyD-like secretion proteins"/>
    <property type="match status" value="2"/>
</dbReference>
<dbReference type="Gene3D" id="2.40.420.20">
    <property type="match status" value="1"/>
</dbReference>
<accession>A0A2W1NKJ4</accession>
<dbReference type="EMBL" id="NHRJ02000011">
    <property type="protein sequence ID" value="PZE19915.1"/>
    <property type="molecule type" value="Genomic_DNA"/>
</dbReference>